<organism evidence="1 2">
    <name type="scientific">Brassica napus</name>
    <name type="common">Rape</name>
    <dbReference type="NCBI Taxonomy" id="3708"/>
    <lineage>
        <taxon>Eukaryota</taxon>
        <taxon>Viridiplantae</taxon>
        <taxon>Streptophyta</taxon>
        <taxon>Embryophyta</taxon>
        <taxon>Tracheophyta</taxon>
        <taxon>Spermatophyta</taxon>
        <taxon>Magnoliopsida</taxon>
        <taxon>eudicotyledons</taxon>
        <taxon>Gunneridae</taxon>
        <taxon>Pentapetalae</taxon>
        <taxon>rosids</taxon>
        <taxon>malvids</taxon>
        <taxon>Brassicales</taxon>
        <taxon>Brassicaceae</taxon>
        <taxon>Brassiceae</taxon>
        <taxon>Brassica</taxon>
    </lineage>
</organism>
<evidence type="ECO:0000313" key="2">
    <source>
        <dbReference type="Proteomes" id="UP000824890"/>
    </source>
</evidence>
<comment type="caution">
    <text evidence="1">The sequence shown here is derived from an EMBL/GenBank/DDBJ whole genome shotgun (WGS) entry which is preliminary data.</text>
</comment>
<proteinExistence type="predicted"/>
<accession>A0ABQ8EA35</accession>
<reference evidence="1 2" key="1">
    <citation type="submission" date="2021-05" db="EMBL/GenBank/DDBJ databases">
        <title>Genome Assembly of Synthetic Allotetraploid Brassica napus Reveals Homoeologous Exchanges between Subgenomes.</title>
        <authorList>
            <person name="Davis J.T."/>
        </authorList>
    </citation>
    <scope>NUCLEOTIDE SEQUENCE [LARGE SCALE GENOMIC DNA]</scope>
    <source>
        <strain evidence="2">cv. Da-Ae</strain>
        <tissue evidence="1">Seedling</tissue>
    </source>
</reference>
<evidence type="ECO:0000313" key="1">
    <source>
        <dbReference type="EMBL" id="KAH0938462.1"/>
    </source>
</evidence>
<sequence>MCLDAKAPHLSSTLPPSLPWKFNKHVQPNKGLTRQGNGNSEELRCIIAKVKLNVTEEKLLNLMLKYNGGKPRAEVREALAFLPGRESDSDPEDLKHAEKLSQVKAVIEEVL</sequence>
<dbReference type="Proteomes" id="UP000824890">
    <property type="component" value="Unassembled WGS sequence"/>
</dbReference>
<keyword evidence="2" id="KW-1185">Reference proteome</keyword>
<dbReference type="EMBL" id="JAGKQM010000002">
    <property type="protein sequence ID" value="KAH0938462.1"/>
    <property type="molecule type" value="Genomic_DNA"/>
</dbReference>
<name>A0ABQ8EA35_BRANA</name>
<protein>
    <submittedName>
        <fullName evidence="1">Uncharacterized protein</fullName>
    </submittedName>
</protein>
<gene>
    <name evidence="1" type="ORF">HID58_005923</name>
</gene>